<evidence type="ECO:0000313" key="3">
    <source>
        <dbReference type="Proteomes" id="UP000371553"/>
    </source>
</evidence>
<accession>A0A459LAQ3</accession>
<dbReference type="AlphaFoldDB" id="A0A459LAQ3"/>
<dbReference type="Proteomes" id="UP000371553">
    <property type="component" value="Unassembled WGS sequence"/>
</dbReference>
<sequence length="338" mass="37201">MAGITHLEELQKPALRGLIDESIELREQTPTFGSRFLPNENTSSTTFTYDIIKGNKHLAAMIGYGSEPPVMDRDAVANKMGELAKIGIKDIITEEELLALNQSRSNTEHAEMIAKLQRKAINISNAILDRVEVMKLEAIATGKLSYNKNNVKVGFDYGVPSEHQIVLTGANTWDNVDHDALADLINWAAKYEETNGKAADAILMPREIFALLAKNKVIISEARPNTAAARVSQAEVNEVLAGFALPAIEIVKNRKSTVRNMYTGADEVIEFYPQNRVVFVSEGVGNFLFGPTVENEFNPGVFVDAYDKKEPIQSILRGVAAGFPIMEDPKLLLLADVK</sequence>
<comment type="caution">
    <text evidence="2">The sequence shown here is derived from an EMBL/GenBank/DDBJ whole genome shotgun (WGS) entry which is preliminary data.</text>
</comment>
<reference evidence="2 4" key="2">
    <citation type="submission" date="2019-03" db="EMBL/GenBank/DDBJ databases">
        <authorList>
            <person name="Ashton P.M."/>
            <person name="Dallman T."/>
            <person name="Nair S."/>
            <person name="De Pinna E."/>
            <person name="Peters T."/>
            <person name="Grant K."/>
        </authorList>
    </citation>
    <scope>NUCLEOTIDE SEQUENCE [LARGE SCALE GENOMIC DNA]</scope>
    <source>
        <strain evidence="2">RL15000271</strain>
    </source>
</reference>
<dbReference type="EMBL" id="AAARLF010000005">
    <property type="protein sequence ID" value="EAE2898202.1"/>
    <property type="molecule type" value="Genomic_DNA"/>
</dbReference>
<dbReference type="Gene3D" id="3.15.30.10">
    <property type="entry name" value="putative capsid protein of prophage domain like"/>
    <property type="match status" value="1"/>
</dbReference>
<name>A0A459LAQ3_LISMN</name>
<dbReference type="Gene3D" id="3.30.1930.10">
    <property type="entry name" value="capsid protein of prophage domain"/>
    <property type="match status" value="1"/>
</dbReference>
<dbReference type="EMBL" id="AAAPCR010000004">
    <property type="protein sequence ID" value="EAD8145598.1"/>
    <property type="molecule type" value="Genomic_DNA"/>
</dbReference>
<proteinExistence type="predicted"/>
<protein>
    <submittedName>
        <fullName evidence="2">Major capsid protein E</fullName>
    </submittedName>
</protein>
<reference evidence="1 3" key="1">
    <citation type="submission" date="2018-06" db="EMBL/GenBank/DDBJ databases">
        <authorList>
            <consortium name="GenomeTrakr: Next Generation Sequencing Network for Food Pathogen Tracability"/>
        </authorList>
    </citation>
    <scope>NUCLEOTIDE SEQUENCE [LARGE SCALE GENOMIC DNA]</scope>
    <source>
        <strain evidence="1 3">NYAG13B12507-5</strain>
    </source>
</reference>
<organism evidence="2 4">
    <name type="scientific">Listeria monocytogenes</name>
    <dbReference type="NCBI Taxonomy" id="1639"/>
    <lineage>
        <taxon>Bacteria</taxon>
        <taxon>Bacillati</taxon>
        <taxon>Bacillota</taxon>
        <taxon>Bacilli</taxon>
        <taxon>Bacillales</taxon>
        <taxon>Listeriaceae</taxon>
        <taxon>Listeria</taxon>
    </lineage>
</organism>
<dbReference type="Pfam" id="PF03864">
    <property type="entry name" value="Phage_cap_E"/>
    <property type="match status" value="1"/>
</dbReference>
<dbReference type="Proteomes" id="UP000401273">
    <property type="component" value="Unassembled WGS sequence"/>
</dbReference>
<evidence type="ECO:0000313" key="2">
    <source>
        <dbReference type="EMBL" id="EAE2898202.1"/>
    </source>
</evidence>
<gene>
    <name evidence="1" type="ORF">CD20_05890</name>
    <name evidence="2" type="ORF">E1W43_09620</name>
</gene>
<evidence type="ECO:0000313" key="4">
    <source>
        <dbReference type="Proteomes" id="UP000401273"/>
    </source>
</evidence>
<dbReference type="InterPro" id="IPR005564">
    <property type="entry name" value="Major_capsid_GpE"/>
</dbReference>
<evidence type="ECO:0000313" key="1">
    <source>
        <dbReference type="EMBL" id="EAD8145598.1"/>
    </source>
</evidence>
<dbReference type="RefSeq" id="WP_031669089.1">
    <property type="nucleotide sequence ID" value="NZ_CADEHJ010000001.1"/>
</dbReference>